<protein>
    <recommendedName>
        <fullName evidence="3 11">Tyrosine recombinase XerD</fullName>
    </recommendedName>
</protein>
<evidence type="ECO:0000256" key="5">
    <source>
        <dbReference type="ARBA" id="ARBA00022618"/>
    </source>
</evidence>
<dbReference type="NCBIfam" id="NF001399">
    <property type="entry name" value="PRK00283.1"/>
    <property type="match status" value="1"/>
</dbReference>
<dbReference type="InterPro" id="IPR002104">
    <property type="entry name" value="Integrase_catalytic"/>
</dbReference>
<feature type="domain" description="Tyr recombinase" evidence="12">
    <location>
        <begin position="128"/>
        <end position="311"/>
    </location>
</feature>
<dbReference type="NCBIfam" id="NF040815">
    <property type="entry name" value="recomb_XerA_Arch"/>
    <property type="match status" value="1"/>
</dbReference>
<feature type="active site" evidence="11">
    <location>
        <position position="192"/>
    </location>
</feature>
<name>A0ABM7MBS3_9GAMM</name>
<dbReference type="PROSITE" id="PS51900">
    <property type="entry name" value="CB"/>
    <property type="match status" value="1"/>
</dbReference>
<dbReference type="EMBL" id="AP024202">
    <property type="protein sequence ID" value="BCN92821.1"/>
    <property type="molecule type" value="Genomic_DNA"/>
</dbReference>
<comment type="function">
    <text evidence="11">Site-specific tyrosine recombinase, which acts by catalyzing the cutting and rejoining of the recombining DNA molecules. The XerC-XerD complex is essential to convert dimers of the bacterial chromosome into monomers to permit their segregation at cell division. It also contributes to the segregational stability of plasmids.</text>
</comment>
<dbReference type="PROSITE" id="PS51898">
    <property type="entry name" value="TYR_RECOMBINASE"/>
    <property type="match status" value="1"/>
</dbReference>
<dbReference type="HAMAP" id="MF_01808">
    <property type="entry name" value="Recomb_XerC_XerD"/>
    <property type="match status" value="1"/>
</dbReference>
<feature type="active site" evidence="11">
    <location>
        <position position="289"/>
    </location>
</feature>
<dbReference type="PANTHER" id="PTHR30349">
    <property type="entry name" value="PHAGE INTEGRASE-RELATED"/>
    <property type="match status" value="1"/>
</dbReference>
<dbReference type="InterPro" id="IPR044068">
    <property type="entry name" value="CB"/>
</dbReference>
<gene>
    <name evidence="11 14" type="primary">xerD</name>
    <name evidence="14" type="ORF">THMIRHAM_06060</name>
</gene>
<evidence type="ECO:0000256" key="7">
    <source>
        <dbReference type="ARBA" id="ARBA00022908"/>
    </source>
</evidence>
<dbReference type="PANTHER" id="PTHR30349:SF90">
    <property type="entry name" value="TYROSINE RECOMBINASE XERD"/>
    <property type="match status" value="1"/>
</dbReference>
<evidence type="ECO:0000256" key="11">
    <source>
        <dbReference type="HAMAP-Rule" id="MF_01807"/>
    </source>
</evidence>
<dbReference type="Gene3D" id="1.10.150.130">
    <property type="match status" value="1"/>
</dbReference>
<evidence type="ECO:0000256" key="9">
    <source>
        <dbReference type="ARBA" id="ARBA00023172"/>
    </source>
</evidence>
<evidence type="ECO:0000256" key="2">
    <source>
        <dbReference type="ARBA" id="ARBA00010450"/>
    </source>
</evidence>
<evidence type="ECO:0000256" key="1">
    <source>
        <dbReference type="ARBA" id="ARBA00004496"/>
    </source>
</evidence>
<accession>A0ABM7MBS3</accession>
<keyword evidence="7 11" id="KW-0229">DNA integration</keyword>
<dbReference type="Pfam" id="PF00589">
    <property type="entry name" value="Phage_integrase"/>
    <property type="match status" value="1"/>
</dbReference>
<comment type="subcellular location">
    <subcellularLocation>
        <location evidence="1 11">Cytoplasm</location>
    </subcellularLocation>
</comment>
<evidence type="ECO:0000256" key="4">
    <source>
        <dbReference type="ARBA" id="ARBA00022490"/>
    </source>
</evidence>
<sequence length="317" mass="36267">MDSLSAILISMKKSSAQKEIFQFDPKITEFLRYLQFSEGLSTNTLSAYQRDLKLYQAWLSDIHQQTIESISAEGVESFMLYLQSEGRKEKSNARLLSTLKRFYQWGASNEYFEMDPTALVKAPKLPKSIPKVITEAQVEALLYSPDEYTPLGIRDRAILELMYASGLRVSEVVELPFEQVNLSAGLVQVTGKGSKERIVPLGELAVEWLEKYIKESRPFLSKNKWVNTLFISRIGRPMTRQTLWHRIKNLAFDAGIHVNLSPHTLRHAFATHLINHGADLRTVQLLLGHSDLSTTQIYTHVAKERLHKLHQQHHPRG</sequence>
<dbReference type="Pfam" id="PF02899">
    <property type="entry name" value="Phage_int_SAM_1"/>
    <property type="match status" value="1"/>
</dbReference>
<dbReference type="InterPro" id="IPR011010">
    <property type="entry name" value="DNA_brk_join_enz"/>
</dbReference>
<dbReference type="InterPro" id="IPR050090">
    <property type="entry name" value="Tyrosine_recombinase_XerCD"/>
</dbReference>
<evidence type="ECO:0000259" key="12">
    <source>
        <dbReference type="PROSITE" id="PS51898"/>
    </source>
</evidence>
<dbReference type="InterPro" id="IPR023009">
    <property type="entry name" value="Tyrosine_recombinase_XerC/XerD"/>
</dbReference>
<evidence type="ECO:0000256" key="3">
    <source>
        <dbReference type="ARBA" id="ARBA00015810"/>
    </source>
</evidence>
<dbReference type="InterPro" id="IPR011932">
    <property type="entry name" value="Recomb_XerD"/>
</dbReference>
<comment type="similarity">
    <text evidence="2 11">Belongs to the 'phage' integrase family. XerD subfamily.</text>
</comment>
<dbReference type="InterPro" id="IPR013762">
    <property type="entry name" value="Integrase-like_cat_sf"/>
</dbReference>
<dbReference type="CDD" id="cd00798">
    <property type="entry name" value="INT_XerDC_C"/>
    <property type="match status" value="1"/>
</dbReference>
<evidence type="ECO:0000313" key="15">
    <source>
        <dbReference type="Proteomes" id="UP001054820"/>
    </source>
</evidence>
<dbReference type="Gene3D" id="1.10.443.10">
    <property type="entry name" value="Intergrase catalytic core"/>
    <property type="match status" value="1"/>
</dbReference>
<keyword evidence="15" id="KW-1185">Reference proteome</keyword>
<reference evidence="14" key="1">
    <citation type="journal article" date="2022" name="Arch. Microbiol.">
        <title>Thiomicrorhabdus immobilis sp. nov., a mesophilic sulfur-oxidizing bacterium isolated from sediment of a brackish lake in northern Japan.</title>
        <authorList>
            <person name="Kojima H."/>
            <person name="Mochizuki J."/>
            <person name="Kanda M."/>
            <person name="Watanabe T."/>
            <person name="Fukui M."/>
        </authorList>
    </citation>
    <scope>NUCLEOTIDE SEQUENCE</scope>
    <source>
        <strain evidence="14">Am19</strain>
    </source>
</reference>
<keyword evidence="5 11" id="KW-0132">Cell division</keyword>
<keyword evidence="10 11" id="KW-0131">Cell cycle</keyword>
<feature type="active site" evidence="11">
    <location>
        <position position="168"/>
    </location>
</feature>
<keyword evidence="6 11" id="KW-0159">Chromosome partition</keyword>
<dbReference type="SUPFAM" id="SSF56349">
    <property type="entry name" value="DNA breaking-rejoining enzymes"/>
    <property type="match status" value="1"/>
</dbReference>
<evidence type="ECO:0000256" key="6">
    <source>
        <dbReference type="ARBA" id="ARBA00022829"/>
    </source>
</evidence>
<dbReference type="HAMAP" id="MF_01807">
    <property type="entry name" value="Recomb_XerD"/>
    <property type="match status" value="1"/>
</dbReference>
<feature type="active site" evidence="11">
    <location>
        <position position="266"/>
    </location>
</feature>
<keyword evidence="4 11" id="KW-0963">Cytoplasm</keyword>
<dbReference type="InterPro" id="IPR004107">
    <property type="entry name" value="Integrase_SAM-like_N"/>
</dbReference>
<keyword evidence="9 11" id="KW-0233">DNA recombination</keyword>
<dbReference type="NCBIfam" id="TIGR02225">
    <property type="entry name" value="recomb_XerD"/>
    <property type="match status" value="1"/>
</dbReference>
<organism evidence="14 15">
    <name type="scientific">Thiomicrorhabdus immobilis</name>
    <dbReference type="NCBI Taxonomy" id="2791037"/>
    <lineage>
        <taxon>Bacteria</taxon>
        <taxon>Pseudomonadati</taxon>
        <taxon>Pseudomonadota</taxon>
        <taxon>Gammaproteobacteria</taxon>
        <taxon>Thiotrichales</taxon>
        <taxon>Piscirickettsiaceae</taxon>
        <taxon>Thiomicrorhabdus</taxon>
    </lineage>
</organism>
<proteinExistence type="inferred from homology"/>
<dbReference type="Proteomes" id="UP001054820">
    <property type="component" value="Chromosome"/>
</dbReference>
<evidence type="ECO:0000313" key="14">
    <source>
        <dbReference type="EMBL" id="BCN92821.1"/>
    </source>
</evidence>
<feature type="active site" description="O-(3'-phospho-DNA)-tyrosine intermediate" evidence="11">
    <location>
        <position position="298"/>
    </location>
</feature>
<comment type="subunit">
    <text evidence="11">Forms a cyclic heterotetrameric complex composed of two molecules of XerC and two molecules of XerD.</text>
</comment>
<evidence type="ECO:0000259" key="13">
    <source>
        <dbReference type="PROSITE" id="PS51900"/>
    </source>
</evidence>
<feature type="domain" description="Core-binding (CB)" evidence="13">
    <location>
        <begin position="21"/>
        <end position="107"/>
    </location>
</feature>
<feature type="active site" evidence="11">
    <location>
        <position position="263"/>
    </location>
</feature>
<keyword evidence="8 11" id="KW-0238">DNA-binding</keyword>
<evidence type="ECO:0000256" key="8">
    <source>
        <dbReference type="ARBA" id="ARBA00023125"/>
    </source>
</evidence>
<evidence type="ECO:0000256" key="10">
    <source>
        <dbReference type="ARBA" id="ARBA00023306"/>
    </source>
</evidence>
<dbReference type="InterPro" id="IPR010998">
    <property type="entry name" value="Integrase_recombinase_N"/>
</dbReference>